<evidence type="ECO:0000313" key="2">
    <source>
        <dbReference type="EMBL" id="GLO34083.1"/>
    </source>
</evidence>
<name>A0AA37VMP9_PSEPU</name>
<organism evidence="2 3">
    <name type="scientific">Pseudomonas putida</name>
    <name type="common">Arthrobacter siderocapsulatus</name>
    <dbReference type="NCBI Taxonomy" id="303"/>
    <lineage>
        <taxon>Bacteria</taxon>
        <taxon>Pseudomonadati</taxon>
        <taxon>Pseudomonadota</taxon>
        <taxon>Gammaproteobacteria</taxon>
        <taxon>Pseudomonadales</taxon>
        <taxon>Pseudomonadaceae</taxon>
        <taxon>Pseudomonas</taxon>
    </lineage>
</organism>
<protein>
    <recommendedName>
        <fullName evidence="1">Peptidase C51 domain-containing protein</fullName>
    </recommendedName>
</protein>
<proteinExistence type="predicted"/>
<comment type="caution">
    <text evidence="2">The sequence shown here is derived from an EMBL/GenBank/DDBJ whole genome shotgun (WGS) entry which is preliminary data.</text>
</comment>
<dbReference type="Gene3D" id="3.90.1720.10">
    <property type="entry name" value="endopeptidase domain like (from Nostoc punctiforme)"/>
    <property type="match status" value="1"/>
</dbReference>
<dbReference type="EMBL" id="BSKJ01000002">
    <property type="protein sequence ID" value="GLO34083.1"/>
    <property type="molecule type" value="Genomic_DNA"/>
</dbReference>
<accession>A0AA37VMP9</accession>
<evidence type="ECO:0000259" key="1">
    <source>
        <dbReference type="Pfam" id="PF05257"/>
    </source>
</evidence>
<sequence>MNISTLIARATSGAGKKTIYKSPGKMPSFDASVWPYNSQNDCSGYVDWCLRFSPNRKVDHPLYKKINGGWFETSGIHADGLASTGYFSRIENAKPGAILVYPDYTGSDGNSHDGHMGIVLEVNGGKGVKGVTKIVHCSNGAYTKLGDAIQITGSEIWQIKKESIIVWLDGLEE</sequence>
<dbReference type="AlphaFoldDB" id="A0AA37VMP9"/>
<reference evidence="2" key="1">
    <citation type="submission" date="2023-01" db="EMBL/GenBank/DDBJ databases">
        <title>Whole-genome sequence of Pseudomonas putida NBRC 14671.</title>
        <authorList>
            <person name="Morohoshi T."/>
            <person name="Someya N."/>
        </authorList>
    </citation>
    <scope>NUCLEOTIDE SEQUENCE</scope>
    <source>
        <strain evidence="2">NBRC 14671</strain>
    </source>
</reference>
<dbReference type="InterPro" id="IPR007921">
    <property type="entry name" value="CHAP_dom"/>
</dbReference>
<gene>
    <name evidence="2" type="ORF">PPUN14671_09160</name>
</gene>
<dbReference type="Proteomes" id="UP001161257">
    <property type="component" value="Unassembled WGS sequence"/>
</dbReference>
<dbReference type="RefSeq" id="WP_284353403.1">
    <property type="nucleotide sequence ID" value="NZ_BSKF01000001.1"/>
</dbReference>
<feature type="domain" description="Peptidase C51" evidence="1">
    <location>
        <begin position="36"/>
        <end position="124"/>
    </location>
</feature>
<evidence type="ECO:0000313" key="3">
    <source>
        <dbReference type="Proteomes" id="UP001161257"/>
    </source>
</evidence>
<dbReference type="Pfam" id="PF05257">
    <property type="entry name" value="CHAP"/>
    <property type="match status" value="1"/>
</dbReference>